<organism evidence="9 10">
    <name type="scientific">Vagococcus allomyrinae</name>
    <dbReference type="NCBI Taxonomy" id="2794353"/>
    <lineage>
        <taxon>Bacteria</taxon>
        <taxon>Bacillati</taxon>
        <taxon>Bacillota</taxon>
        <taxon>Bacilli</taxon>
        <taxon>Lactobacillales</taxon>
        <taxon>Enterococcaceae</taxon>
        <taxon>Vagococcus</taxon>
    </lineage>
</organism>
<dbReference type="GO" id="GO:0006508">
    <property type="term" value="P:proteolysis"/>
    <property type="evidence" value="ECO:0007669"/>
    <property type="project" value="UniProtKB-KW"/>
</dbReference>
<keyword evidence="3" id="KW-0645">Protease</keyword>
<dbReference type="Proteomes" id="UP000674938">
    <property type="component" value="Unassembled WGS sequence"/>
</dbReference>
<comment type="similarity">
    <text evidence="2">Belongs to the glycosyl hydrolase 73 family.</text>
</comment>
<keyword evidence="4" id="KW-0378">Hydrolase</keyword>
<dbReference type="Gene3D" id="1.10.530.10">
    <property type="match status" value="1"/>
</dbReference>
<dbReference type="Gene3D" id="4.10.80.30">
    <property type="entry name" value="DNA polymerase, domain 6"/>
    <property type="match status" value="1"/>
</dbReference>
<proteinExistence type="inferred from homology"/>
<dbReference type="Pfam" id="PF00877">
    <property type="entry name" value="NLPC_P60"/>
    <property type="match status" value="1"/>
</dbReference>
<keyword evidence="7" id="KW-0732">Signal</keyword>
<evidence type="ECO:0000256" key="6">
    <source>
        <dbReference type="SAM" id="MobiDB-lite"/>
    </source>
</evidence>
<dbReference type="Gene3D" id="3.90.1720.10">
    <property type="entry name" value="endopeptidase domain like (from Nostoc punctiforme)"/>
    <property type="match status" value="1"/>
</dbReference>
<feature type="compositionally biased region" description="Polar residues" evidence="6">
    <location>
        <begin position="40"/>
        <end position="51"/>
    </location>
</feature>
<evidence type="ECO:0000313" key="9">
    <source>
        <dbReference type="EMBL" id="MBP1044367.1"/>
    </source>
</evidence>
<feature type="compositionally biased region" description="Low complexity" evidence="6">
    <location>
        <begin position="77"/>
        <end position="98"/>
    </location>
</feature>
<dbReference type="InterPro" id="IPR038765">
    <property type="entry name" value="Papain-like_cys_pep_sf"/>
</dbReference>
<dbReference type="PROSITE" id="PS51935">
    <property type="entry name" value="NLPC_P60"/>
    <property type="match status" value="1"/>
</dbReference>
<evidence type="ECO:0000256" key="7">
    <source>
        <dbReference type="SAM" id="SignalP"/>
    </source>
</evidence>
<dbReference type="SMART" id="SM00047">
    <property type="entry name" value="LYZ2"/>
    <property type="match status" value="1"/>
</dbReference>
<gene>
    <name evidence="9" type="ORF">I6N95_25485</name>
</gene>
<dbReference type="GO" id="GO:0008234">
    <property type="term" value="F:cysteine-type peptidase activity"/>
    <property type="evidence" value="ECO:0007669"/>
    <property type="project" value="UniProtKB-KW"/>
</dbReference>
<dbReference type="Pfam" id="PF01832">
    <property type="entry name" value="Glucosaminidase"/>
    <property type="match status" value="1"/>
</dbReference>
<feature type="chain" id="PRO_5037996111" evidence="7">
    <location>
        <begin position="26"/>
        <end position="490"/>
    </location>
</feature>
<accession>A0A940SUJ0</accession>
<feature type="compositionally biased region" description="Polar residues" evidence="6">
    <location>
        <begin position="149"/>
        <end position="158"/>
    </location>
</feature>
<sequence>MKQKAMRTFLFVALLSLIQPVAVSATEVVLTQADQVETTAVAQTPETTEGSSALPEQEEVPETSVNENTESSVLPDESSTTTETSEGTESSEPSTSQPEETKPSETKPSETKPSETKPSETKPSETKPSETKPSETKPSETKPSETKPSETQPSTTQPALPVAPQEPAQPTSPVGPVDETSPSGELTGEVGGEATFTFNNTTEEFIKKIGPLAAKIGDEQGLYASVMIAQAILESASGNSTLAGMPNYNLFGIKGSYQGKSVAMPTQEDTGSGSLYTINANFRRYPTYKESLEDYAKLLKEGITGNDEFYKGTWKEHAKTYQEATAYLTGKYATDIHYAAKLNGLIKTYELTKYDEFDKEMEKILAAMTMGPKEEKLVAEATQFLGLPYVWGGTTINGFDCSGLVQYVYQKAANVSLPRVTWQQETVGTEVGLDELKTGDLLFFGARGATHHVAMYLGDGLFIHAPEPGDVVKITSIADFKPDFAKRILN</sequence>
<keyword evidence="10" id="KW-1185">Reference proteome</keyword>
<evidence type="ECO:0000256" key="5">
    <source>
        <dbReference type="ARBA" id="ARBA00022807"/>
    </source>
</evidence>
<evidence type="ECO:0000256" key="1">
    <source>
        <dbReference type="ARBA" id="ARBA00007074"/>
    </source>
</evidence>
<dbReference type="InterPro" id="IPR000064">
    <property type="entry name" value="NLP_P60_dom"/>
</dbReference>
<dbReference type="InterPro" id="IPR002901">
    <property type="entry name" value="MGlyc_endo_b_GlcNAc-like_dom"/>
</dbReference>
<name>A0A940SUJ0_9ENTE</name>
<feature type="compositionally biased region" description="Polar residues" evidence="6">
    <location>
        <begin position="63"/>
        <end position="72"/>
    </location>
</feature>
<evidence type="ECO:0000259" key="8">
    <source>
        <dbReference type="PROSITE" id="PS51935"/>
    </source>
</evidence>
<reference evidence="9" key="1">
    <citation type="submission" date="2020-12" db="EMBL/GenBank/DDBJ databases">
        <title>Vagococcus allomyrinae sp. nov. and Enterococcus lavae sp. nov., isolated from the larvae of Allomyrina dichotoma.</title>
        <authorList>
            <person name="Lee S.D."/>
        </authorList>
    </citation>
    <scope>NUCLEOTIDE SEQUENCE</scope>
    <source>
        <strain evidence="9">BWB3-3</strain>
    </source>
</reference>
<keyword evidence="5" id="KW-0788">Thiol protease</keyword>
<feature type="compositionally biased region" description="Basic and acidic residues" evidence="6">
    <location>
        <begin position="99"/>
        <end position="148"/>
    </location>
</feature>
<evidence type="ECO:0000256" key="3">
    <source>
        <dbReference type="ARBA" id="ARBA00022670"/>
    </source>
</evidence>
<feature type="region of interest" description="Disordered" evidence="6">
    <location>
        <begin position="40"/>
        <end position="191"/>
    </location>
</feature>
<comment type="caution">
    <text evidence="9">The sequence shown here is derived from an EMBL/GenBank/DDBJ whole genome shotgun (WGS) entry which is preliminary data.</text>
</comment>
<dbReference type="PANTHER" id="PTHR33308:SF9">
    <property type="entry name" value="PEPTIDOGLYCAN HYDROLASE FLGJ"/>
    <property type="match status" value="1"/>
</dbReference>
<evidence type="ECO:0000256" key="4">
    <source>
        <dbReference type="ARBA" id="ARBA00022801"/>
    </source>
</evidence>
<dbReference type="PANTHER" id="PTHR33308">
    <property type="entry name" value="PEPTIDOGLYCAN HYDROLASE FLGJ"/>
    <property type="match status" value="1"/>
</dbReference>
<dbReference type="RefSeq" id="WP_209532772.1">
    <property type="nucleotide sequence ID" value="NZ_JAEEGA010000026.1"/>
</dbReference>
<feature type="domain" description="NlpC/P60" evidence="8">
    <location>
        <begin position="371"/>
        <end position="490"/>
    </location>
</feature>
<protein>
    <submittedName>
        <fullName evidence="9">C40 family peptidase</fullName>
    </submittedName>
</protein>
<evidence type="ECO:0000313" key="10">
    <source>
        <dbReference type="Proteomes" id="UP000674938"/>
    </source>
</evidence>
<dbReference type="AlphaFoldDB" id="A0A940SUJ0"/>
<evidence type="ECO:0000256" key="2">
    <source>
        <dbReference type="ARBA" id="ARBA00010266"/>
    </source>
</evidence>
<dbReference type="GO" id="GO:0004040">
    <property type="term" value="F:amidase activity"/>
    <property type="evidence" value="ECO:0007669"/>
    <property type="project" value="InterPro"/>
</dbReference>
<dbReference type="EMBL" id="JAEEGA010000026">
    <property type="protein sequence ID" value="MBP1044367.1"/>
    <property type="molecule type" value="Genomic_DNA"/>
</dbReference>
<dbReference type="InterPro" id="IPR051056">
    <property type="entry name" value="Glycosyl_Hydrolase_73"/>
</dbReference>
<feature type="signal peptide" evidence="7">
    <location>
        <begin position="1"/>
        <end position="25"/>
    </location>
</feature>
<dbReference type="SUPFAM" id="SSF54001">
    <property type="entry name" value="Cysteine proteinases"/>
    <property type="match status" value="1"/>
</dbReference>
<comment type="similarity">
    <text evidence="1">Belongs to the peptidase C40 family.</text>
</comment>